<organism evidence="2 3">
    <name type="scientific">Pristionchus mayeri</name>
    <dbReference type="NCBI Taxonomy" id="1317129"/>
    <lineage>
        <taxon>Eukaryota</taxon>
        <taxon>Metazoa</taxon>
        <taxon>Ecdysozoa</taxon>
        <taxon>Nematoda</taxon>
        <taxon>Chromadorea</taxon>
        <taxon>Rhabditida</taxon>
        <taxon>Rhabditina</taxon>
        <taxon>Diplogasteromorpha</taxon>
        <taxon>Diplogasteroidea</taxon>
        <taxon>Neodiplogasteridae</taxon>
        <taxon>Pristionchus</taxon>
    </lineage>
</organism>
<dbReference type="Proteomes" id="UP001328107">
    <property type="component" value="Unassembled WGS sequence"/>
</dbReference>
<feature type="non-terminal residue" evidence="2">
    <location>
        <position position="1"/>
    </location>
</feature>
<evidence type="ECO:0000313" key="2">
    <source>
        <dbReference type="EMBL" id="GMR41111.1"/>
    </source>
</evidence>
<dbReference type="EMBL" id="BTRK01000003">
    <property type="protein sequence ID" value="GMR41111.1"/>
    <property type="molecule type" value="Genomic_DNA"/>
</dbReference>
<name>A0AAN4ZLB5_9BILA</name>
<keyword evidence="1" id="KW-0812">Transmembrane</keyword>
<keyword evidence="3" id="KW-1185">Reference proteome</keyword>
<protein>
    <submittedName>
        <fullName evidence="2">Uncharacterized protein</fullName>
    </submittedName>
</protein>
<reference evidence="3" key="1">
    <citation type="submission" date="2022-10" db="EMBL/GenBank/DDBJ databases">
        <title>Genome assembly of Pristionchus species.</title>
        <authorList>
            <person name="Yoshida K."/>
            <person name="Sommer R.J."/>
        </authorList>
    </citation>
    <scope>NUCLEOTIDE SEQUENCE [LARGE SCALE GENOMIC DNA]</scope>
    <source>
        <strain evidence="3">RS5460</strain>
    </source>
</reference>
<feature type="non-terminal residue" evidence="2">
    <location>
        <position position="86"/>
    </location>
</feature>
<keyword evidence="1" id="KW-1133">Transmembrane helix</keyword>
<evidence type="ECO:0000313" key="3">
    <source>
        <dbReference type="Proteomes" id="UP001328107"/>
    </source>
</evidence>
<dbReference type="AlphaFoldDB" id="A0AAN4ZLB5"/>
<sequence>DALVIRTLALPIRVYHDLLLSSSIESFLHSNSAFIKRFSLLIIHPLFFGHFILSHFVLSALHSPSNIGDSQLVIAPQLDGLGRLHN</sequence>
<comment type="caution">
    <text evidence="2">The sequence shown here is derived from an EMBL/GenBank/DDBJ whole genome shotgun (WGS) entry which is preliminary data.</text>
</comment>
<feature type="transmembrane region" description="Helical" evidence="1">
    <location>
        <begin position="38"/>
        <end position="58"/>
    </location>
</feature>
<evidence type="ECO:0000256" key="1">
    <source>
        <dbReference type="SAM" id="Phobius"/>
    </source>
</evidence>
<proteinExistence type="predicted"/>
<keyword evidence="1" id="KW-0472">Membrane</keyword>
<gene>
    <name evidence="2" type="ORF">PMAYCL1PPCAC_11306</name>
</gene>
<accession>A0AAN4ZLB5</accession>